<proteinExistence type="predicted"/>
<organism evidence="1 2">
    <name type="scientific">Rhizoctonia solani AG-3 Rhs1AP</name>
    <dbReference type="NCBI Taxonomy" id="1086054"/>
    <lineage>
        <taxon>Eukaryota</taxon>
        <taxon>Fungi</taxon>
        <taxon>Dikarya</taxon>
        <taxon>Basidiomycota</taxon>
        <taxon>Agaricomycotina</taxon>
        <taxon>Agaricomycetes</taxon>
        <taxon>Cantharellales</taxon>
        <taxon>Ceratobasidiaceae</taxon>
        <taxon>Rhizoctonia</taxon>
    </lineage>
</organism>
<dbReference type="Proteomes" id="UP000030108">
    <property type="component" value="Unassembled WGS sequence"/>
</dbReference>
<dbReference type="AlphaFoldDB" id="X8JDC7"/>
<gene>
    <name evidence="1" type="ORF">RSOL_377150</name>
</gene>
<dbReference type="OrthoDB" id="2269034at2759"/>
<dbReference type="EMBL" id="JATN01000319">
    <property type="protein sequence ID" value="EUC60928.1"/>
    <property type="molecule type" value="Genomic_DNA"/>
</dbReference>
<name>X8JDC7_9AGAM</name>
<comment type="caution">
    <text evidence="1">The sequence shown here is derived from an EMBL/GenBank/DDBJ whole genome shotgun (WGS) entry which is preliminary data.</text>
</comment>
<accession>X8JDC7</accession>
<evidence type="ECO:0000313" key="2">
    <source>
        <dbReference type="Proteomes" id="UP000030108"/>
    </source>
</evidence>
<reference evidence="2" key="1">
    <citation type="journal article" date="2014" name="Genome Announc.">
        <title>Draft genome sequence of the plant-pathogenic soil fungus Rhizoctonia solani anastomosis group 3 strain Rhs1AP.</title>
        <authorList>
            <person name="Cubeta M.A."/>
            <person name="Thomas E."/>
            <person name="Dean R.A."/>
            <person name="Jabaji S."/>
            <person name="Neate S.M."/>
            <person name="Tavantzis S."/>
            <person name="Toda T."/>
            <person name="Vilgalys R."/>
            <person name="Bharathan N."/>
            <person name="Fedorova-Abrams N."/>
            <person name="Pakala S.B."/>
            <person name="Pakala S.M."/>
            <person name="Zafar N."/>
            <person name="Joardar V."/>
            <person name="Losada L."/>
            <person name="Nierman W.C."/>
        </authorList>
    </citation>
    <scope>NUCLEOTIDE SEQUENCE [LARGE SCALE GENOMIC DNA]</scope>
    <source>
        <strain evidence="2">AG-3</strain>
    </source>
</reference>
<evidence type="ECO:0000313" key="1">
    <source>
        <dbReference type="EMBL" id="EUC60928.1"/>
    </source>
</evidence>
<protein>
    <recommendedName>
        <fullName evidence="3">F-box-like domain protein</fullName>
    </recommendedName>
</protein>
<sequence>MQDSLVTMYQSLHNLLGVCSTWRNIALARGLFWSIIPIMEYPGSDFMVRNPGKPLSTSLSLERSGNADLHLATIASERDRDLDFTQYASRFRSINILSGSIYTIGELLSNFVKSGSDLQVSSLFLCHKINLPSSQIPPLRTSLSSLRSFKYINFEDLLELISVLRLSNVMFDWDRVQFSHQLVELELQNLTLGYDSELTKLLTSLSTATGFRTLKFISVVTYPIDTLPYITTKSSISLPSLQTMVARDLFFNTLDSLLSSITSRSHRLTLHLTKRTCEIIPAEDSVPEGAAAHRIVDLFRQVNVNTLLLEAFQHEGSWFSTISIRGLLHAMPDIETLRMHDWDYPTEFCEMIQRPNIPGGFEFPSFKNIHITQARIRDEEAFKNMVASYFKSLDRMELAGTILEEWEDWKIGGDLEGEEPIVAWFEENVPDFQLKNPIIPPEFCIPVWQLW</sequence>
<evidence type="ECO:0008006" key="3">
    <source>
        <dbReference type="Google" id="ProtNLM"/>
    </source>
</evidence>